<organism evidence="1 2">
    <name type="scientific">Neobacillus pocheonensis</name>
    <dbReference type="NCBI Taxonomy" id="363869"/>
    <lineage>
        <taxon>Bacteria</taxon>
        <taxon>Bacillati</taxon>
        <taxon>Bacillota</taxon>
        <taxon>Bacilli</taxon>
        <taxon>Bacillales</taxon>
        <taxon>Bacillaceae</taxon>
        <taxon>Neobacillus</taxon>
    </lineage>
</organism>
<comment type="caution">
    <text evidence="1">The sequence shown here is derived from an EMBL/GenBank/DDBJ whole genome shotgun (WGS) entry which is preliminary data.</text>
</comment>
<dbReference type="Proteomes" id="UP001523262">
    <property type="component" value="Unassembled WGS sequence"/>
</dbReference>
<proteinExistence type="predicted"/>
<sequence>MVEIKSVKIDGECIHMFNSAIYIFESSSGFTLELGMIVSEVVLKKYRNEENLIIEIELQDGRVINSIMHLQGLSVGLPQLNLYCDLNDLEEYQDYQIVKENDSSFPKIEEGITLEEIRKYEMPIEKVKLKLNLPVDQSEWLAKQKKGELDTIFKEAIYDYWRKQSTNSQFNCLVGQDGISVEETGKKD</sequence>
<reference evidence="1 2" key="1">
    <citation type="submission" date="2022-06" db="EMBL/GenBank/DDBJ databases">
        <authorList>
            <person name="Jeon C.O."/>
        </authorList>
    </citation>
    <scope>NUCLEOTIDE SEQUENCE [LARGE SCALE GENOMIC DNA]</scope>
    <source>
        <strain evidence="1 2">KCTC 13943</strain>
    </source>
</reference>
<name>A0ABT0W8D7_9BACI</name>
<dbReference type="EMBL" id="JAMQCR010000001">
    <property type="protein sequence ID" value="MCM2532264.1"/>
    <property type="molecule type" value="Genomic_DNA"/>
</dbReference>
<accession>A0ABT0W8D7</accession>
<gene>
    <name evidence="1" type="ORF">NDK43_07470</name>
</gene>
<evidence type="ECO:0000313" key="1">
    <source>
        <dbReference type="EMBL" id="MCM2532264.1"/>
    </source>
</evidence>
<protein>
    <submittedName>
        <fullName evidence="1">Uncharacterized protein</fullName>
    </submittedName>
</protein>
<keyword evidence="2" id="KW-1185">Reference proteome</keyword>
<evidence type="ECO:0000313" key="2">
    <source>
        <dbReference type="Proteomes" id="UP001523262"/>
    </source>
</evidence>